<dbReference type="PANTHER" id="PTHR22901:SF0">
    <property type="entry name" value="SIALATE O-ACETYLESTERASE"/>
    <property type="match status" value="1"/>
</dbReference>
<keyword evidence="5" id="KW-1185">Reference proteome</keyword>
<name>A0A5B8VVJ7_9BACT</name>
<dbReference type="GO" id="GO:0001681">
    <property type="term" value="F:sialate O-acetylesterase activity"/>
    <property type="evidence" value="ECO:0007669"/>
    <property type="project" value="InterPro"/>
</dbReference>
<evidence type="ECO:0000259" key="2">
    <source>
        <dbReference type="Pfam" id="PF03629"/>
    </source>
</evidence>
<dbReference type="InterPro" id="IPR036514">
    <property type="entry name" value="SGNH_hydro_sf"/>
</dbReference>
<dbReference type="Proteomes" id="UP000321291">
    <property type="component" value="Chromosome"/>
</dbReference>
<keyword evidence="1" id="KW-0378">Hydrolase</keyword>
<dbReference type="GO" id="GO:0005975">
    <property type="term" value="P:carbohydrate metabolic process"/>
    <property type="evidence" value="ECO:0007669"/>
    <property type="project" value="TreeGrafter"/>
</dbReference>
<dbReference type="AlphaFoldDB" id="A0A5B8VVJ7"/>
<dbReference type="EMBL" id="CP042434">
    <property type="protein sequence ID" value="QEC74208.1"/>
    <property type="molecule type" value="Genomic_DNA"/>
</dbReference>
<evidence type="ECO:0000313" key="5">
    <source>
        <dbReference type="Proteomes" id="UP000321291"/>
    </source>
</evidence>
<organism evidence="4 5">
    <name type="scientific">Arachidicoccus ginsenosidivorans</name>
    <dbReference type="NCBI Taxonomy" id="496057"/>
    <lineage>
        <taxon>Bacteria</taxon>
        <taxon>Pseudomonadati</taxon>
        <taxon>Bacteroidota</taxon>
        <taxon>Chitinophagia</taxon>
        <taxon>Chitinophagales</taxon>
        <taxon>Chitinophagaceae</taxon>
        <taxon>Arachidicoccus</taxon>
    </lineage>
</organism>
<accession>A0A5B8VVJ7</accession>
<dbReference type="InterPro" id="IPR039329">
    <property type="entry name" value="SIAE"/>
</dbReference>
<reference evidence="4 5" key="1">
    <citation type="journal article" date="2017" name="Int. J. Syst. Evol. Microbiol.">
        <title>Arachidicoccus ginsenosidivorans sp. nov., with ginsenoside-converting activity isolated from ginseng cultivating soil.</title>
        <authorList>
            <person name="Siddiqi M.Z."/>
            <person name="Aslam Z."/>
            <person name="Im W.T."/>
        </authorList>
    </citation>
    <scope>NUCLEOTIDE SEQUENCE [LARGE SCALE GENOMIC DNA]</scope>
    <source>
        <strain evidence="4 5">Gsoil 809</strain>
    </source>
</reference>
<evidence type="ECO:0000256" key="1">
    <source>
        <dbReference type="ARBA" id="ARBA00022801"/>
    </source>
</evidence>
<feature type="domain" description="SGNH hydrolase-type esterase" evidence="3">
    <location>
        <begin position="39"/>
        <end position="217"/>
    </location>
</feature>
<dbReference type="Pfam" id="PF13472">
    <property type="entry name" value="Lipase_GDSL_2"/>
    <property type="match status" value="1"/>
</dbReference>
<protein>
    <submittedName>
        <fullName evidence="4">Sialate O-acetylesterase</fullName>
    </submittedName>
</protein>
<dbReference type="SUPFAM" id="SSF52266">
    <property type="entry name" value="SGNH hydrolase"/>
    <property type="match status" value="2"/>
</dbReference>
<proteinExistence type="predicted"/>
<evidence type="ECO:0000259" key="3">
    <source>
        <dbReference type="Pfam" id="PF13472"/>
    </source>
</evidence>
<dbReference type="PANTHER" id="PTHR22901">
    <property type="entry name" value="SIALATE O-ACETYLESTERASE"/>
    <property type="match status" value="1"/>
</dbReference>
<dbReference type="InterPro" id="IPR013830">
    <property type="entry name" value="SGNH_hydro"/>
</dbReference>
<dbReference type="Pfam" id="PF03629">
    <property type="entry name" value="SASA"/>
    <property type="match status" value="1"/>
</dbReference>
<dbReference type="OrthoDB" id="9816001at2"/>
<sequence>MQTKERLIFNTCKLLTGTLFFLFVTISGHLLAQKIKVACVGNSVTYGYTLKDPATQSYPAVLQNMLGIRYEVGNFGHSGATLLKRGHNPYYKTAEFKKAIQMHPDIVIIDLGLNDTDPRDYALYRDQFIPDYTWLIDTFRQANKSVKIYICKMTPIFTGHPRFMSSTATWYKKVQTDIEKVARIGQLPIIDLYANFHDRPDLITDKPTLHPNKAGAQKLATVIYQHITGNFGGLKLADIFTDNMVLQRERPIKVWGTANSGTTVSVSFHGATQKVRVPFNGHWKLQLPAEKASSQPQQMTIENAGRQIQLKNILIGDVWLASGQSNMLFTVKEAKKADSLLKNSSNAPGTLRLFNYKNLAATDNVNWDTTILNKVNNLAFFSGSWQQPDQNSVAAFSAIAYVFGKEIAVKKDIPVGIIEIAVGGSPLISWVDRTSLENNPLFEPALNDYLHSDFLMAWCRQRAGKNLALSINPYQRHPYEPAYNYEAGIAKIAGLPIQGVIWYQGESDADNAPLYGKLFPVFIRSWRQAWHQNLPFYYVQLSSLDRPSWNYFRDLQRKLQYKVPNTKMVVTSDLGDSLNVHYPDKIPVGKRLARVALKETYHIDIPDTGPAFKSIRKTTTAAKTILTVHFSHAEGLTSKNHQPLTGFEVMDMAGNLLPVKASIKGSDVLMTLPPSIQVQSVVYGWNGFSRANLINSAGLPASTFKADLK</sequence>
<gene>
    <name evidence="4" type="ORF">FSB73_06760</name>
</gene>
<dbReference type="InterPro" id="IPR005181">
    <property type="entry name" value="SASA"/>
</dbReference>
<dbReference type="KEGG" id="agi:FSB73_06760"/>
<dbReference type="Gene3D" id="3.40.50.1110">
    <property type="entry name" value="SGNH hydrolase"/>
    <property type="match status" value="2"/>
</dbReference>
<feature type="domain" description="Sialate O-acetylesterase" evidence="2">
    <location>
        <begin position="494"/>
        <end position="597"/>
    </location>
</feature>
<evidence type="ECO:0000313" key="4">
    <source>
        <dbReference type="EMBL" id="QEC74208.1"/>
    </source>
</evidence>